<feature type="compositionally biased region" description="Basic and acidic residues" evidence="13">
    <location>
        <begin position="809"/>
        <end position="819"/>
    </location>
</feature>
<comment type="similarity">
    <text evidence="2">Belongs to the eIF-2B gamma/epsilon subunits family.</text>
</comment>
<dbReference type="InterPro" id="IPR051960">
    <property type="entry name" value="eIF2B_gamma"/>
</dbReference>
<feature type="compositionally biased region" description="Acidic residues" evidence="13">
    <location>
        <begin position="704"/>
        <end position="733"/>
    </location>
</feature>
<dbReference type="InterPro" id="IPR011004">
    <property type="entry name" value="Trimer_LpxA-like_sf"/>
</dbReference>
<dbReference type="Gene3D" id="2.160.10.10">
    <property type="entry name" value="Hexapeptide repeat proteins"/>
    <property type="match status" value="1"/>
</dbReference>
<sequence length="819" mass="88543">MPSSHHALGLTVIILCGEGSDLKPISSSIKLPKALLPIANKPMIQYPLEWALDAGLDTIVIVCMSGQESAIRTAVNEIYANREPHPSAGKNPKPLQKPKIVAASSPGSKTGTADVLRHPQVYNHIKKDFMVLSCDSICEIPATTIIKEWMLLPETVGDKKGALGVWYEIKKEKGVERDTIITGPVPRYDLESHLRTTEARTDPTTELTYLLQNFGSRTDDGKGDIEVRRSLFKHHPKVMYHSLYRDAHIYIFPAWSLKFILNNPRNKLKSIKNDVLTWWAKAGWQGSGLQAHKLGILSILSGDDGDDGRKSDSLSMTSYHDDEVTEADVEKFLGLSSMGQSGHSTTPGTANSRKEINTRGWFPTKNKIPSPTDSPISDSSDEKVFKKIKKPAYNGLFCPGIAVFKPQMTITPLATTPLIRRVDTLPLYLSTCLELARNPIYNAKPIHSSAVIDAKANVSNIDSMVGIGTRVEEKVLVKRSVIGKDVKIGATAKIQGCVILDGAQIGAGCKLEGCIIGRHATIGDNSSLTSCQVAEDVYLRNGTVEKNQLITESSLPETDEDTDDVFDGGHDGAGDGEDDSSEEEEEDDSEESDDDGTTTQSIPTTTKSIPTTTKEHVTPLSAAAAAPAAPAPTATAPTAPTTATKPFDANYSIVEKPEPKGTASEIPEKKDKDIEPTETEVGGEEEEEEEESGPAIPFSQLELQGEEEDEEEDDFEPDSDDSSFCAEEYDSNFESDGMVSGDDTGNLSGPEDDGGPLKSPKRISGNFSRDMSQSMAQMASMNLSAVMGGTDKTEELGKKETLPQVTEVSDVKDVKASGN</sequence>
<evidence type="ECO:0000256" key="8">
    <source>
        <dbReference type="ARBA" id="ARBA00031190"/>
    </source>
</evidence>
<evidence type="ECO:0000313" key="16">
    <source>
        <dbReference type="EMBL" id="KAK6332073.1"/>
    </source>
</evidence>
<keyword evidence="17" id="KW-1185">Reference proteome</keyword>
<dbReference type="AlphaFoldDB" id="A0AAN8RJW2"/>
<dbReference type="GO" id="GO:0005829">
    <property type="term" value="C:cytosol"/>
    <property type="evidence" value="ECO:0007669"/>
    <property type="project" value="UniProtKB-SubCell"/>
</dbReference>
<gene>
    <name evidence="16" type="ORF">TWF718_002608</name>
</gene>
<comment type="function">
    <text evidence="11">Acts as a component of the translation initiation factor 2B (eIF2B) complex, which catalyzes the exchange of GDP for GTP on the eukaryotic initiation factor 2 (eIF2) complex gamma subunit. Its guanine nucleotide exchange factor activity is repressed when bound to eIF2 complex phosphorylated on the alpha subunit, thereby limiting the amount of methionyl-initiator methionine tRNA available to the ribosome and consequently global translation is repressed.</text>
</comment>
<feature type="compositionally biased region" description="Low complexity" evidence="13">
    <location>
        <begin position="368"/>
        <end position="378"/>
    </location>
</feature>
<dbReference type="GO" id="GO:0003743">
    <property type="term" value="F:translation initiation factor activity"/>
    <property type="evidence" value="ECO:0007669"/>
    <property type="project" value="UniProtKB-KW"/>
</dbReference>
<keyword evidence="4" id="KW-0963">Cytoplasm</keyword>
<dbReference type="GO" id="GO:0002183">
    <property type="term" value="P:cytoplasmic translational initiation"/>
    <property type="evidence" value="ECO:0007669"/>
    <property type="project" value="TreeGrafter"/>
</dbReference>
<dbReference type="Pfam" id="PF25084">
    <property type="entry name" value="LbH_EIF2B"/>
    <property type="match status" value="1"/>
</dbReference>
<comment type="caution">
    <text evidence="16">The sequence shown here is derived from an EMBL/GenBank/DDBJ whole genome shotgun (WGS) entry which is preliminary data.</text>
</comment>
<evidence type="ECO:0000256" key="10">
    <source>
        <dbReference type="ARBA" id="ARBA00044229"/>
    </source>
</evidence>
<dbReference type="GO" id="GO:0005085">
    <property type="term" value="F:guanyl-nucleotide exchange factor activity"/>
    <property type="evidence" value="ECO:0007669"/>
    <property type="project" value="TreeGrafter"/>
</dbReference>
<evidence type="ECO:0000259" key="14">
    <source>
        <dbReference type="Pfam" id="PF00483"/>
    </source>
</evidence>
<dbReference type="Proteomes" id="UP001313282">
    <property type="component" value="Unassembled WGS sequence"/>
</dbReference>
<dbReference type="InterPro" id="IPR029044">
    <property type="entry name" value="Nucleotide-diphossugar_trans"/>
</dbReference>
<dbReference type="InterPro" id="IPR005835">
    <property type="entry name" value="NTP_transferase_dom"/>
</dbReference>
<dbReference type="EMBL" id="JAVHNR010000010">
    <property type="protein sequence ID" value="KAK6332073.1"/>
    <property type="molecule type" value="Genomic_DNA"/>
</dbReference>
<evidence type="ECO:0000256" key="2">
    <source>
        <dbReference type="ARBA" id="ARBA00007878"/>
    </source>
</evidence>
<feature type="compositionally biased region" description="Acidic residues" evidence="13">
    <location>
        <begin position="557"/>
        <end position="566"/>
    </location>
</feature>
<accession>A0AAN8RJW2</accession>
<feature type="compositionally biased region" description="Low complexity" evidence="13">
    <location>
        <begin position="622"/>
        <end position="644"/>
    </location>
</feature>
<feature type="region of interest" description="Disordered" evidence="13">
    <location>
        <begin position="548"/>
        <end position="819"/>
    </location>
</feature>
<reference evidence="16 17" key="1">
    <citation type="submission" date="2019-10" db="EMBL/GenBank/DDBJ databases">
        <authorList>
            <person name="Palmer J.M."/>
        </authorList>
    </citation>
    <scope>NUCLEOTIDE SEQUENCE [LARGE SCALE GENOMIC DNA]</scope>
    <source>
        <strain evidence="16 17">TWF718</strain>
    </source>
</reference>
<evidence type="ECO:0000256" key="5">
    <source>
        <dbReference type="ARBA" id="ARBA00022540"/>
    </source>
</evidence>
<feature type="compositionally biased region" description="Low complexity" evidence="13">
    <location>
        <begin position="597"/>
        <end position="612"/>
    </location>
</feature>
<organism evidence="16 17">
    <name type="scientific">Orbilia javanica</name>
    <dbReference type="NCBI Taxonomy" id="47235"/>
    <lineage>
        <taxon>Eukaryota</taxon>
        <taxon>Fungi</taxon>
        <taxon>Dikarya</taxon>
        <taxon>Ascomycota</taxon>
        <taxon>Pezizomycotina</taxon>
        <taxon>Orbiliomycetes</taxon>
        <taxon>Orbiliales</taxon>
        <taxon>Orbiliaceae</taxon>
        <taxon>Orbilia</taxon>
    </lineage>
</organism>
<feature type="compositionally biased region" description="Basic and acidic residues" evidence="13">
    <location>
        <begin position="791"/>
        <end position="801"/>
    </location>
</feature>
<evidence type="ECO:0000313" key="17">
    <source>
        <dbReference type="Proteomes" id="UP001313282"/>
    </source>
</evidence>
<evidence type="ECO:0000256" key="7">
    <source>
        <dbReference type="ARBA" id="ARBA00030179"/>
    </source>
</evidence>
<proteinExistence type="inferred from homology"/>
<dbReference type="Pfam" id="PF00483">
    <property type="entry name" value="NTP_transferase"/>
    <property type="match status" value="1"/>
</dbReference>
<comment type="subunit">
    <text evidence="12">Component of the translation initiation factor 2B (eIF2B) complex which is a heterodecamer of two sets of five different subunits: alpha, beta, gamma, delta and epsilon. Subunits alpha, beta and delta comprise a regulatory subcomplex and subunits epsilon and gamma comprise a catalytic subcomplex. Within the complex, the hexameric regulatory complex resides at the center, with the two heterodimeric catalytic subcomplexes bound on opposite sides.</text>
</comment>
<dbReference type="Gene3D" id="3.90.550.10">
    <property type="entry name" value="Spore Coat Polysaccharide Biosynthesis Protein SpsA, Chain A"/>
    <property type="match status" value="1"/>
</dbReference>
<feature type="domain" description="Nucleotidyl transferase" evidence="14">
    <location>
        <begin position="11"/>
        <end position="148"/>
    </location>
</feature>
<feature type="compositionally biased region" description="Acidic residues" evidence="13">
    <location>
        <begin position="676"/>
        <end position="692"/>
    </location>
</feature>
<evidence type="ECO:0000256" key="13">
    <source>
        <dbReference type="SAM" id="MobiDB-lite"/>
    </source>
</evidence>
<feature type="domain" description="EIF2B subunit epsilon/gamma LbH" evidence="15">
    <location>
        <begin position="451"/>
        <end position="541"/>
    </location>
</feature>
<dbReference type="PANTHER" id="PTHR45989">
    <property type="entry name" value="TRANSLATION INITIATION FACTOR EIF-2B SUBUNIT GAMMA"/>
    <property type="match status" value="1"/>
</dbReference>
<feature type="compositionally biased region" description="Basic and acidic residues" evidence="13">
    <location>
        <begin position="666"/>
        <end position="675"/>
    </location>
</feature>
<evidence type="ECO:0000256" key="9">
    <source>
        <dbReference type="ARBA" id="ARBA00044196"/>
    </source>
</evidence>
<evidence type="ECO:0000259" key="15">
    <source>
        <dbReference type="Pfam" id="PF25084"/>
    </source>
</evidence>
<evidence type="ECO:0000256" key="4">
    <source>
        <dbReference type="ARBA" id="ARBA00022490"/>
    </source>
</evidence>
<evidence type="ECO:0000256" key="11">
    <source>
        <dbReference type="ARBA" id="ARBA00045373"/>
    </source>
</evidence>
<keyword evidence="6" id="KW-0648">Protein biosynthesis</keyword>
<keyword evidence="5" id="KW-0396">Initiation factor</keyword>
<dbReference type="SUPFAM" id="SSF51161">
    <property type="entry name" value="Trimeric LpxA-like enzymes"/>
    <property type="match status" value="1"/>
</dbReference>
<feature type="compositionally biased region" description="Polar residues" evidence="13">
    <location>
        <begin position="337"/>
        <end position="351"/>
    </location>
</feature>
<protein>
    <recommendedName>
        <fullName evidence="3">Mannose-1-phosphate guanyltransferase</fullName>
    </recommendedName>
    <alternativeName>
        <fullName evidence="8">GDP-mannose pyrophosphorylase</fullName>
    </alternativeName>
    <alternativeName>
        <fullName evidence="7">GTP-mannose-1-phosphate guanylyltransferase</fullName>
    </alternativeName>
    <alternativeName>
        <fullName evidence="9">Translation initiation factor eIF2B subunit gamma</fullName>
    </alternativeName>
    <alternativeName>
        <fullName evidence="10">eIF2B GDP-GTP exchange factor subunit gamma</fullName>
    </alternativeName>
</protein>
<feature type="region of interest" description="Disordered" evidence="13">
    <location>
        <begin position="82"/>
        <end position="112"/>
    </location>
</feature>
<feature type="region of interest" description="Disordered" evidence="13">
    <location>
        <begin position="337"/>
        <end position="380"/>
    </location>
</feature>
<evidence type="ECO:0000256" key="1">
    <source>
        <dbReference type="ARBA" id="ARBA00004514"/>
    </source>
</evidence>
<dbReference type="SUPFAM" id="SSF53448">
    <property type="entry name" value="Nucleotide-diphospho-sugar transferases"/>
    <property type="match status" value="1"/>
</dbReference>
<evidence type="ECO:0000256" key="12">
    <source>
        <dbReference type="ARBA" id="ARBA00046432"/>
    </source>
</evidence>
<feature type="compositionally biased region" description="Low complexity" evidence="13">
    <location>
        <begin position="771"/>
        <end position="781"/>
    </location>
</feature>
<comment type="subcellular location">
    <subcellularLocation>
        <location evidence="1">Cytoplasm</location>
        <location evidence="1">Cytosol</location>
    </subcellularLocation>
</comment>
<name>A0AAN8RJW2_9PEZI</name>
<dbReference type="GO" id="GO:0005851">
    <property type="term" value="C:eukaryotic translation initiation factor 2B complex"/>
    <property type="evidence" value="ECO:0007669"/>
    <property type="project" value="TreeGrafter"/>
</dbReference>
<evidence type="ECO:0000256" key="6">
    <source>
        <dbReference type="ARBA" id="ARBA00022917"/>
    </source>
</evidence>
<feature type="compositionally biased region" description="Acidic residues" evidence="13">
    <location>
        <begin position="574"/>
        <end position="596"/>
    </location>
</feature>
<dbReference type="InterPro" id="IPR056764">
    <property type="entry name" value="LbH_EIF2B3/5"/>
</dbReference>
<evidence type="ECO:0000256" key="3">
    <source>
        <dbReference type="ARBA" id="ARBA00018601"/>
    </source>
</evidence>
<dbReference type="PANTHER" id="PTHR45989:SF1">
    <property type="entry name" value="TRANSLATION INITIATION FACTOR EIF-2B SUBUNIT GAMMA"/>
    <property type="match status" value="1"/>
</dbReference>